<feature type="signal peptide" evidence="1">
    <location>
        <begin position="1"/>
        <end position="25"/>
    </location>
</feature>
<evidence type="ECO:0000313" key="3">
    <source>
        <dbReference type="Proteomes" id="UP000292347"/>
    </source>
</evidence>
<name>A0A4Q2IRW0_9SPHN</name>
<organism evidence="2 3">
    <name type="scientific">Sphingomonas desiccabilis</name>
    <dbReference type="NCBI Taxonomy" id="429134"/>
    <lineage>
        <taxon>Bacteria</taxon>
        <taxon>Pseudomonadati</taxon>
        <taxon>Pseudomonadota</taxon>
        <taxon>Alphaproteobacteria</taxon>
        <taxon>Sphingomonadales</taxon>
        <taxon>Sphingomonadaceae</taxon>
        <taxon>Sphingomonas</taxon>
    </lineage>
</organism>
<dbReference type="Proteomes" id="UP000292347">
    <property type="component" value="Unassembled WGS sequence"/>
</dbReference>
<dbReference type="EMBL" id="SDPT01000003">
    <property type="protein sequence ID" value="RXZ30606.1"/>
    <property type="molecule type" value="Genomic_DNA"/>
</dbReference>
<comment type="caution">
    <text evidence="2">The sequence shown here is derived from an EMBL/GenBank/DDBJ whole genome shotgun (WGS) entry which is preliminary data.</text>
</comment>
<keyword evidence="1" id="KW-0732">Signal</keyword>
<reference evidence="2 3" key="1">
    <citation type="submission" date="2019-01" db="EMBL/GenBank/DDBJ databases">
        <title>Sphingomonas mucosissima sp. nov. and Sphingomonas desiccabilis sp. nov., from biological soil crusts in the Colorado Plateau, USA.</title>
        <authorList>
            <person name="Zhu D."/>
        </authorList>
    </citation>
    <scope>NUCLEOTIDE SEQUENCE [LARGE SCALE GENOMIC DNA]</scope>
    <source>
        <strain evidence="2 3">CP1D</strain>
    </source>
</reference>
<accession>A0A4Q2IRW0</accession>
<protein>
    <submittedName>
        <fullName evidence="2">Uncharacterized protein</fullName>
    </submittedName>
</protein>
<dbReference type="AlphaFoldDB" id="A0A4Q2IRW0"/>
<sequence>MMKRFVPVTLALAAGAIGLATPAAAQQAEELRVSARKPYTHKQSGLRLPTTLAGAPRIKTLKIGEHLLDVSASYESPDRAELLSLYVYRQASGAVPVWFDRARWAIENRPDVYGQPVAAVGAPSFVPPGQQTASGLIAAYTLNKTPYRSTGVAILPFGQWLVKLRYSSKTLESASLATAMRKALAELEWPREVAPAPAASPVADCPTPLVLSGEAKPAPANGAAALMAAFMGLAMRADTKKQDVPAPQPAVTWCRDATTLKGGGVYRPDAATDRYLIALSDAGRGIFVQPDAANALLAKSKPAEPSWSVAYIDLDVITNYVAQDRLPPPAQVVEDIVRGPVNSRVSTWGENRSIDISPRAFSESAGKAE</sequence>
<evidence type="ECO:0000256" key="1">
    <source>
        <dbReference type="SAM" id="SignalP"/>
    </source>
</evidence>
<keyword evidence="3" id="KW-1185">Reference proteome</keyword>
<proteinExistence type="predicted"/>
<gene>
    <name evidence="2" type="ORF">EO081_15740</name>
</gene>
<feature type="chain" id="PRO_5020330217" evidence="1">
    <location>
        <begin position="26"/>
        <end position="369"/>
    </location>
</feature>
<evidence type="ECO:0000313" key="2">
    <source>
        <dbReference type="EMBL" id="RXZ30606.1"/>
    </source>
</evidence>